<dbReference type="EMBL" id="WSRQ01000015">
    <property type="protein sequence ID" value="MVX64200.1"/>
    <property type="molecule type" value="Genomic_DNA"/>
</dbReference>
<dbReference type="AlphaFoldDB" id="A0A964RML4"/>
<feature type="signal peptide" evidence="1">
    <location>
        <begin position="1"/>
        <end position="24"/>
    </location>
</feature>
<protein>
    <recommendedName>
        <fullName evidence="4">CYTH domain-containing protein</fullName>
    </recommendedName>
</protein>
<evidence type="ECO:0000313" key="3">
    <source>
        <dbReference type="Proteomes" id="UP000656077"/>
    </source>
</evidence>
<dbReference type="Proteomes" id="UP000656077">
    <property type="component" value="Unassembled WGS sequence"/>
</dbReference>
<evidence type="ECO:0000313" key="2">
    <source>
        <dbReference type="EMBL" id="MVX64200.1"/>
    </source>
</evidence>
<sequence length="283" mass="31865">MMKRKVKICSMVTLMLTLLNCTLAYGKTVTPAVPNYEVKIYMDPSVVLDSDNKLKQEVLNTFNMPSTVTKMSVEYLDSSNLDFNDIGWDVRLRKMEGDADFELTYKKRYSIANGNIDSALQTAALDGFDKSEDDYDAQVDWGYNKQTLSFSNDKDVSISGYSGMDLPSSKDSIKAAIKKIPGKLNNSISNGYGTTILQNSHIYGPVDAKRSIGTWNGEKFYIEVWKIKATSGSGYDYVVEASFKTDDRSSAQEGHDQLIELFNEKGWLLPEDQLKTQMILDRY</sequence>
<evidence type="ECO:0000256" key="1">
    <source>
        <dbReference type="SAM" id="SignalP"/>
    </source>
</evidence>
<organism evidence="2 3">
    <name type="scientific">Clostridium chromiireducens</name>
    <dbReference type="NCBI Taxonomy" id="225345"/>
    <lineage>
        <taxon>Bacteria</taxon>
        <taxon>Bacillati</taxon>
        <taxon>Bacillota</taxon>
        <taxon>Clostridia</taxon>
        <taxon>Eubacteriales</taxon>
        <taxon>Clostridiaceae</taxon>
        <taxon>Clostridium</taxon>
    </lineage>
</organism>
<reference evidence="2" key="1">
    <citation type="submission" date="2019-12" db="EMBL/GenBank/DDBJ databases">
        <title>Microbes associate with the intestines of laboratory mice.</title>
        <authorList>
            <person name="Navarre W."/>
            <person name="Wong E."/>
        </authorList>
    </citation>
    <scope>NUCLEOTIDE SEQUENCE</scope>
    <source>
        <strain evidence="2">NM79_F5</strain>
    </source>
</reference>
<gene>
    <name evidence="2" type="ORF">GKZ28_10910</name>
</gene>
<keyword evidence="1" id="KW-0732">Signal</keyword>
<comment type="caution">
    <text evidence="2">The sequence shown here is derived from an EMBL/GenBank/DDBJ whole genome shotgun (WGS) entry which is preliminary data.</text>
</comment>
<name>A0A964RML4_9CLOT</name>
<feature type="chain" id="PRO_5039108822" description="CYTH domain-containing protein" evidence="1">
    <location>
        <begin position="25"/>
        <end position="283"/>
    </location>
</feature>
<accession>A0A964RML4</accession>
<evidence type="ECO:0008006" key="4">
    <source>
        <dbReference type="Google" id="ProtNLM"/>
    </source>
</evidence>
<proteinExistence type="predicted"/>